<reference evidence="2 3" key="1">
    <citation type="submission" date="2019-10" db="EMBL/GenBank/DDBJ databases">
        <title>Rubrobacter sp nov SCSIO 52915 isolated from a deep-sea sediment in the South China Sea.</title>
        <authorList>
            <person name="Chen R.W."/>
        </authorList>
    </citation>
    <scope>NUCLEOTIDE SEQUENCE [LARGE SCALE GENOMIC DNA]</scope>
    <source>
        <strain evidence="2 3">SCSIO 52915</strain>
    </source>
</reference>
<dbReference type="Gene3D" id="1.10.260.40">
    <property type="entry name" value="lambda repressor-like DNA-binding domains"/>
    <property type="match status" value="1"/>
</dbReference>
<gene>
    <name evidence="2" type="ORF">GBA65_15145</name>
</gene>
<dbReference type="CDD" id="cd00093">
    <property type="entry name" value="HTH_XRE"/>
    <property type="match status" value="1"/>
</dbReference>
<dbReference type="EMBL" id="CP045121">
    <property type="protein sequence ID" value="QIN79640.1"/>
    <property type="molecule type" value="Genomic_DNA"/>
</dbReference>
<dbReference type="RefSeq" id="WP_166397313.1">
    <property type="nucleotide sequence ID" value="NZ_CP045121.1"/>
</dbReference>
<evidence type="ECO:0000259" key="1">
    <source>
        <dbReference type="PROSITE" id="PS50943"/>
    </source>
</evidence>
<dbReference type="SMART" id="SM00530">
    <property type="entry name" value="HTH_XRE"/>
    <property type="match status" value="1"/>
</dbReference>
<keyword evidence="3" id="KW-1185">Reference proteome</keyword>
<organism evidence="2 3">
    <name type="scientific">Rubrobacter marinus</name>
    <dbReference type="NCBI Taxonomy" id="2653852"/>
    <lineage>
        <taxon>Bacteria</taxon>
        <taxon>Bacillati</taxon>
        <taxon>Actinomycetota</taxon>
        <taxon>Rubrobacteria</taxon>
        <taxon>Rubrobacterales</taxon>
        <taxon>Rubrobacteraceae</taxon>
        <taxon>Rubrobacter</taxon>
    </lineage>
</organism>
<dbReference type="Pfam" id="PF01381">
    <property type="entry name" value="HTH_3"/>
    <property type="match status" value="1"/>
</dbReference>
<dbReference type="SUPFAM" id="SSF47413">
    <property type="entry name" value="lambda repressor-like DNA-binding domains"/>
    <property type="match status" value="1"/>
</dbReference>
<accession>A0A6G8PZN2</accession>
<evidence type="ECO:0000313" key="2">
    <source>
        <dbReference type="EMBL" id="QIN79640.1"/>
    </source>
</evidence>
<dbReference type="AlphaFoldDB" id="A0A6G8PZN2"/>
<dbReference type="PROSITE" id="PS50943">
    <property type="entry name" value="HTH_CROC1"/>
    <property type="match status" value="1"/>
</dbReference>
<evidence type="ECO:0000313" key="3">
    <source>
        <dbReference type="Proteomes" id="UP000502706"/>
    </source>
</evidence>
<proteinExistence type="predicted"/>
<dbReference type="KEGG" id="rmar:GBA65_15145"/>
<protein>
    <submittedName>
        <fullName evidence="2">Helix-turn-helix domain-containing protein</fullName>
    </submittedName>
</protein>
<dbReference type="Proteomes" id="UP000502706">
    <property type="component" value="Chromosome"/>
</dbReference>
<dbReference type="InterPro" id="IPR010982">
    <property type="entry name" value="Lambda_DNA-bd_dom_sf"/>
</dbReference>
<sequence>MPLASVKVNGGLIKKMREERGWERKEFAALVGVSADRIYKIEKLKQTTRPLTLRRIAAVLGVPPQDLARNEIVA</sequence>
<dbReference type="InterPro" id="IPR001387">
    <property type="entry name" value="Cro/C1-type_HTH"/>
</dbReference>
<name>A0A6G8PZN2_9ACTN</name>
<feature type="domain" description="HTH cro/C1-type" evidence="1">
    <location>
        <begin position="13"/>
        <end position="67"/>
    </location>
</feature>
<dbReference type="GO" id="GO:0003677">
    <property type="term" value="F:DNA binding"/>
    <property type="evidence" value="ECO:0007669"/>
    <property type="project" value="InterPro"/>
</dbReference>